<dbReference type="GO" id="GO:0005886">
    <property type="term" value="C:plasma membrane"/>
    <property type="evidence" value="ECO:0000318"/>
    <property type="project" value="GO_Central"/>
</dbReference>
<keyword evidence="10 19" id="KW-0547">Nucleotide-binding</keyword>
<evidence type="ECO:0000256" key="11">
    <source>
        <dbReference type="ARBA" id="ARBA00022777"/>
    </source>
</evidence>
<dbReference type="Gene3D" id="3.30.200.20">
    <property type="entry name" value="Phosphorylase Kinase, domain 1"/>
    <property type="match status" value="1"/>
</dbReference>
<feature type="chain" id="PRO_5005527607" description="non-specific serine/threonine protein kinase" evidence="21">
    <location>
        <begin position="35"/>
        <end position="659"/>
    </location>
</feature>
<comment type="caution">
    <text evidence="23">The sequence shown here is derived from an EMBL/GenBank/DDBJ whole genome shotgun (WGS) entry which is preliminary data.</text>
</comment>
<keyword evidence="11" id="KW-0418">Kinase</keyword>
<evidence type="ECO:0000256" key="9">
    <source>
        <dbReference type="ARBA" id="ARBA00022734"/>
    </source>
</evidence>
<evidence type="ECO:0000313" key="23">
    <source>
        <dbReference type="EMBL" id="KMZ67852.1"/>
    </source>
</evidence>
<evidence type="ECO:0000256" key="1">
    <source>
        <dbReference type="ARBA" id="ARBA00004479"/>
    </source>
</evidence>
<evidence type="ECO:0000256" key="15">
    <source>
        <dbReference type="ARBA" id="ARBA00023170"/>
    </source>
</evidence>
<dbReference type="Pfam" id="PF07714">
    <property type="entry name" value="PK_Tyr_Ser-Thr"/>
    <property type="match status" value="1"/>
</dbReference>
<name>A0A0K9PHY3_ZOSMR</name>
<feature type="signal peptide" evidence="21">
    <location>
        <begin position="1"/>
        <end position="34"/>
    </location>
</feature>
<evidence type="ECO:0000256" key="16">
    <source>
        <dbReference type="ARBA" id="ARBA00023180"/>
    </source>
</evidence>
<dbReference type="EC" id="2.7.11.1" evidence="4"/>
<evidence type="ECO:0000256" key="7">
    <source>
        <dbReference type="ARBA" id="ARBA00022692"/>
    </source>
</evidence>
<dbReference type="InterPro" id="IPR017441">
    <property type="entry name" value="Protein_kinase_ATP_BS"/>
</dbReference>
<feature type="domain" description="Protein kinase" evidence="22">
    <location>
        <begin position="362"/>
        <end position="659"/>
    </location>
</feature>
<comment type="similarity">
    <text evidence="2">In the N-terminal section; belongs to the leguminous lectin family.</text>
</comment>
<keyword evidence="13 20" id="KW-1133">Transmembrane helix</keyword>
<proteinExistence type="inferred from homology"/>
<dbReference type="FunFam" id="2.60.120.200:FF:000051">
    <property type="entry name" value="L-type lectin-domain containing receptor kinase V.9"/>
    <property type="match status" value="1"/>
</dbReference>
<dbReference type="Proteomes" id="UP000036987">
    <property type="component" value="Unassembled WGS sequence"/>
</dbReference>
<keyword evidence="14 20" id="KW-0472">Membrane</keyword>
<evidence type="ECO:0000256" key="12">
    <source>
        <dbReference type="ARBA" id="ARBA00022840"/>
    </source>
</evidence>
<protein>
    <recommendedName>
        <fullName evidence="4">non-specific serine/threonine protein kinase</fullName>
        <ecNumber evidence="4">2.7.11.1</ecNumber>
    </recommendedName>
</protein>
<evidence type="ECO:0000256" key="13">
    <source>
        <dbReference type="ARBA" id="ARBA00022989"/>
    </source>
</evidence>
<evidence type="ECO:0000256" key="17">
    <source>
        <dbReference type="ARBA" id="ARBA00047899"/>
    </source>
</evidence>
<dbReference type="OrthoDB" id="543442at2759"/>
<dbReference type="GO" id="GO:0042742">
    <property type="term" value="P:defense response to bacterium"/>
    <property type="evidence" value="ECO:0000318"/>
    <property type="project" value="GO_Central"/>
</dbReference>
<evidence type="ECO:0000256" key="18">
    <source>
        <dbReference type="ARBA" id="ARBA00048679"/>
    </source>
</evidence>
<comment type="catalytic activity">
    <reaction evidence="17">
        <text>L-threonyl-[protein] + ATP = O-phospho-L-threonyl-[protein] + ADP + H(+)</text>
        <dbReference type="Rhea" id="RHEA:46608"/>
        <dbReference type="Rhea" id="RHEA-COMP:11060"/>
        <dbReference type="Rhea" id="RHEA-COMP:11605"/>
        <dbReference type="ChEBI" id="CHEBI:15378"/>
        <dbReference type="ChEBI" id="CHEBI:30013"/>
        <dbReference type="ChEBI" id="CHEBI:30616"/>
        <dbReference type="ChEBI" id="CHEBI:61977"/>
        <dbReference type="ChEBI" id="CHEBI:456216"/>
        <dbReference type="EC" id="2.7.11.1"/>
    </reaction>
</comment>
<comment type="catalytic activity">
    <reaction evidence="18">
        <text>L-seryl-[protein] + ATP = O-phospho-L-seryl-[protein] + ADP + H(+)</text>
        <dbReference type="Rhea" id="RHEA:17989"/>
        <dbReference type="Rhea" id="RHEA-COMP:9863"/>
        <dbReference type="Rhea" id="RHEA-COMP:11604"/>
        <dbReference type="ChEBI" id="CHEBI:15378"/>
        <dbReference type="ChEBI" id="CHEBI:29999"/>
        <dbReference type="ChEBI" id="CHEBI:30616"/>
        <dbReference type="ChEBI" id="CHEBI:83421"/>
        <dbReference type="ChEBI" id="CHEBI:456216"/>
        <dbReference type="EC" id="2.7.11.1"/>
    </reaction>
</comment>
<dbReference type="InterPro" id="IPR013320">
    <property type="entry name" value="ConA-like_dom_sf"/>
</dbReference>
<evidence type="ECO:0000259" key="22">
    <source>
        <dbReference type="PROSITE" id="PS50011"/>
    </source>
</evidence>
<keyword evidence="12 19" id="KW-0067">ATP-binding</keyword>
<keyword evidence="9" id="KW-0430">Lectin</keyword>
<dbReference type="GO" id="GO:0030246">
    <property type="term" value="F:carbohydrate binding"/>
    <property type="evidence" value="ECO:0007669"/>
    <property type="project" value="UniProtKB-KW"/>
</dbReference>
<evidence type="ECO:0000256" key="20">
    <source>
        <dbReference type="SAM" id="Phobius"/>
    </source>
</evidence>
<dbReference type="AlphaFoldDB" id="A0A0K9PHY3"/>
<dbReference type="InterPro" id="IPR008271">
    <property type="entry name" value="Ser/Thr_kinase_AS"/>
</dbReference>
<evidence type="ECO:0000256" key="5">
    <source>
        <dbReference type="ARBA" id="ARBA00022527"/>
    </source>
</evidence>
<dbReference type="InterPro" id="IPR011009">
    <property type="entry name" value="Kinase-like_dom_sf"/>
</dbReference>
<accession>A0A0K9PHY3</accession>
<dbReference type="SMART" id="SM00220">
    <property type="entry name" value="S_TKc"/>
    <property type="match status" value="1"/>
</dbReference>
<dbReference type="CDD" id="cd14066">
    <property type="entry name" value="STKc_IRAK"/>
    <property type="match status" value="1"/>
</dbReference>
<keyword evidence="15" id="KW-0675">Receptor</keyword>
<keyword evidence="7 20" id="KW-0812">Transmembrane</keyword>
<dbReference type="InterPro" id="IPR001220">
    <property type="entry name" value="Legume_lectin_dom"/>
</dbReference>
<evidence type="ECO:0000313" key="24">
    <source>
        <dbReference type="Proteomes" id="UP000036987"/>
    </source>
</evidence>
<sequence length="659" mass="73291">MINPSLLLRPLTKSIIHQMVRLLLLLLFIVPVSANGGGVFFNGFTGVGGVNLSLAGTAKITSDGLLQLTTKKTHVKGSAFHPLPFRFKDPTSGKIVSFSSTFVFAVRSKFKQLSGNGIVFAISPTINLSGDTGSQFFGIVKDTDLGKPTNRLFFVELDTIDNQEFGDINNNHVGFDINTIRSNSSITAGYYTDGGRRFENLTLVSGDPMQVWVDYDGVTMRMEVTLAPINLSKPAVPLLSSTINLTDIINDDMYVGFSSATGSFLTSHYILGWSFQLNGNTRDLEISTLPKLPPKSINGGRRNLLAVWISVGVTVFVLALLSGVVFTVTRRKKFAQVYEDWEKEYESCRFSYKELYKTTRGFRTSSLIGVGGFGRVYKGMLPRSKLDVAVKRIPHESMQNMKDFISEVVSMCQLRHRNIIRQHGYSRRKGELLLVYDFMPNGGLDKYLFQHETPSSSYRASLHWNQRFHIIKGVAAGLYYLHEEWEKVVIHRDIKASNVLLDQDFNAHVSDFGLARLYDHGSTSMTTKAIGSVGYMAPELATTGRITKATDVFSFGIFLLEVVCGRRPLEVELAEEKRVLVDWVLENGKRGKIVDTVDSRINLTEQGNKVIEEVELVLNLGLLCSNPLATERPNMGHVIEILEGIAPVPDLSEIFNTDA</sequence>
<organism evidence="23 24">
    <name type="scientific">Zostera marina</name>
    <name type="common">Eelgrass</name>
    <dbReference type="NCBI Taxonomy" id="29655"/>
    <lineage>
        <taxon>Eukaryota</taxon>
        <taxon>Viridiplantae</taxon>
        <taxon>Streptophyta</taxon>
        <taxon>Embryophyta</taxon>
        <taxon>Tracheophyta</taxon>
        <taxon>Spermatophyta</taxon>
        <taxon>Magnoliopsida</taxon>
        <taxon>Liliopsida</taxon>
        <taxon>Zosteraceae</taxon>
        <taxon>Zostera</taxon>
    </lineage>
</organism>
<comment type="similarity">
    <text evidence="3">In the C-terminal section; belongs to the protein kinase superfamily. Ser/Thr protein kinase family.</text>
</comment>
<dbReference type="PROSITE" id="PS50011">
    <property type="entry name" value="PROTEIN_KINASE_DOM"/>
    <property type="match status" value="1"/>
</dbReference>
<dbReference type="Gene3D" id="2.60.120.200">
    <property type="match status" value="1"/>
</dbReference>
<evidence type="ECO:0000256" key="21">
    <source>
        <dbReference type="SAM" id="SignalP"/>
    </source>
</evidence>
<dbReference type="InterPro" id="IPR001245">
    <property type="entry name" value="Ser-Thr/Tyr_kinase_cat_dom"/>
</dbReference>
<evidence type="ECO:0000256" key="2">
    <source>
        <dbReference type="ARBA" id="ARBA00008536"/>
    </source>
</evidence>
<feature type="transmembrane region" description="Helical" evidence="20">
    <location>
        <begin position="305"/>
        <end position="328"/>
    </location>
</feature>
<dbReference type="GO" id="GO:0002229">
    <property type="term" value="P:defense response to oomycetes"/>
    <property type="evidence" value="ECO:0000318"/>
    <property type="project" value="GO_Central"/>
</dbReference>
<evidence type="ECO:0000256" key="6">
    <source>
        <dbReference type="ARBA" id="ARBA00022679"/>
    </source>
</evidence>
<dbReference type="InterPro" id="IPR050528">
    <property type="entry name" value="L-type_Lectin-RKs"/>
</dbReference>
<dbReference type="SUPFAM" id="SSF49899">
    <property type="entry name" value="Concanavalin A-like lectins/glucanases"/>
    <property type="match status" value="1"/>
</dbReference>
<dbReference type="CDD" id="cd06899">
    <property type="entry name" value="lectin_legume_LecRK_Arcelin_ConA"/>
    <property type="match status" value="1"/>
</dbReference>
<evidence type="ECO:0000256" key="14">
    <source>
        <dbReference type="ARBA" id="ARBA00023136"/>
    </source>
</evidence>
<keyword evidence="8 21" id="KW-0732">Signal</keyword>
<keyword evidence="6" id="KW-0808">Transferase</keyword>
<dbReference type="FunFam" id="1.10.510.10:FF:000108">
    <property type="entry name" value="L-type lectin-domain containing receptor kinase S.4"/>
    <property type="match status" value="1"/>
</dbReference>
<evidence type="ECO:0000256" key="4">
    <source>
        <dbReference type="ARBA" id="ARBA00012513"/>
    </source>
</evidence>
<dbReference type="SUPFAM" id="SSF56112">
    <property type="entry name" value="Protein kinase-like (PK-like)"/>
    <property type="match status" value="1"/>
</dbReference>
<evidence type="ECO:0000256" key="8">
    <source>
        <dbReference type="ARBA" id="ARBA00022729"/>
    </source>
</evidence>
<dbReference type="STRING" id="29655.A0A0K9PHY3"/>
<dbReference type="PANTHER" id="PTHR27007">
    <property type="match status" value="1"/>
</dbReference>
<dbReference type="GO" id="GO:0004675">
    <property type="term" value="F:transmembrane receptor protein serine/threonine kinase activity"/>
    <property type="evidence" value="ECO:0000318"/>
    <property type="project" value="GO_Central"/>
</dbReference>
<gene>
    <name evidence="23" type="ORF">ZOSMA_256G00080</name>
</gene>
<dbReference type="PROSITE" id="PS00108">
    <property type="entry name" value="PROTEIN_KINASE_ST"/>
    <property type="match status" value="1"/>
</dbReference>
<dbReference type="OMA" id="LMCSHPI"/>
<dbReference type="Gene3D" id="1.10.510.10">
    <property type="entry name" value="Transferase(Phosphotransferase) domain 1"/>
    <property type="match status" value="1"/>
</dbReference>
<reference evidence="24" key="1">
    <citation type="journal article" date="2016" name="Nature">
        <title>The genome of the seagrass Zostera marina reveals angiosperm adaptation to the sea.</title>
        <authorList>
            <person name="Olsen J.L."/>
            <person name="Rouze P."/>
            <person name="Verhelst B."/>
            <person name="Lin Y.-C."/>
            <person name="Bayer T."/>
            <person name="Collen J."/>
            <person name="Dattolo E."/>
            <person name="De Paoli E."/>
            <person name="Dittami S."/>
            <person name="Maumus F."/>
            <person name="Michel G."/>
            <person name="Kersting A."/>
            <person name="Lauritano C."/>
            <person name="Lohaus R."/>
            <person name="Toepel M."/>
            <person name="Tonon T."/>
            <person name="Vanneste K."/>
            <person name="Amirebrahimi M."/>
            <person name="Brakel J."/>
            <person name="Bostroem C."/>
            <person name="Chovatia M."/>
            <person name="Grimwood J."/>
            <person name="Jenkins J.W."/>
            <person name="Jueterbock A."/>
            <person name="Mraz A."/>
            <person name="Stam W.T."/>
            <person name="Tice H."/>
            <person name="Bornberg-Bauer E."/>
            <person name="Green P.J."/>
            <person name="Pearson G.A."/>
            <person name="Procaccini G."/>
            <person name="Duarte C.M."/>
            <person name="Schmutz J."/>
            <person name="Reusch T.B.H."/>
            <person name="Van de Peer Y."/>
        </authorList>
    </citation>
    <scope>NUCLEOTIDE SEQUENCE [LARGE SCALE GENOMIC DNA]</scope>
    <source>
        <strain evidence="24">cv. Finnish</strain>
    </source>
</reference>
<comment type="subcellular location">
    <subcellularLocation>
        <location evidence="1">Membrane</location>
        <topology evidence="1">Single-pass type I membrane protein</topology>
    </subcellularLocation>
</comment>
<keyword evidence="5" id="KW-0723">Serine/threonine-protein kinase</keyword>
<dbReference type="InterPro" id="IPR000719">
    <property type="entry name" value="Prot_kinase_dom"/>
</dbReference>
<evidence type="ECO:0000256" key="10">
    <source>
        <dbReference type="ARBA" id="ARBA00022741"/>
    </source>
</evidence>
<feature type="binding site" evidence="19">
    <location>
        <position position="391"/>
    </location>
    <ligand>
        <name>ATP</name>
        <dbReference type="ChEBI" id="CHEBI:30616"/>
    </ligand>
</feature>
<evidence type="ECO:0000256" key="19">
    <source>
        <dbReference type="PROSITE-ProRule" id="PRU10141"/>
    </source>
</evidence>
<dbReference type="EMBL" id="LFYR01000880">
    <property type="protein sequence ID" value="KMZ67852.1"/>
    <property type="molecule type" value="Genomic_DNA"/>
</dbReference>
<evidence type="ECO:0000256" key="3">
    <source>
        <dbReference type="ARBA" id="ARBA00010217"/>
    </source>
</evidence>
<keyword evidence="24" id="KW-1185">Reference proteome</keyword>
<dbReference type="GO" id="GO:0005524">
    <property type="term" value="F:ATP binding"/>
    <property type="evidence" value="ECO:0007669"/>
    <property type="project" value="UniProtKB-UniRule"/>
</dbReference>
<dbReference type="PROSITE" id="PS00107">
    <property type="entry name" value="PROTEIN_KINASE_ATP"/>
    <property type="match status" value="1"/>
</dbReference>
<dbReference type="Pfam" id="PF00139">
    <property type="entry name" value="Lectin_legB"/>
    <property type="match status" value="1"/>
</dbReference>
<keyword evidence="16" id="KW-0325">Glycoprotein</keyword>